<dbReference type="InParanoid" id="G4TAW5"/>
<gene>
    <name evidence="6" type="ORF">PIIN_02313</name>
</gene>
<dbReference type="Pfam" id="PF06602">
    <property type="entry name" value="Myotub-related"/>
    <property type="match status" value="1"/>
</dbReference>
<evidence type="ECO:0000313" key="7">
    <source>
        <dbReference type="Proteomes" id="UP000007148"/>
    </source>
</evidence>
<dbReference type="EMBL" id="CAFZ01000033">
    <property type="protein sequence ID" value="CCA68449.1"/>
    <property type="molecule type" value="Genomic_DNA"/>
</dbReference>
<dbReference type="InterPro" id="IPR048994">
    <property type="entry name" value="PH-GRAM_MTMR6-9"/>
</dbReference>
<feature type="compositionally biased region" description="Polar residues" evidence="4">
    <location>
        <begin position="882"/>
        <end position="903"/>
    </location>
</feature>
<evidence type="ECO:0000256" key="2">
    <source>
        <dbReference type="PIRSR" id="PIRSR630564-1"/>
    </source>
</evidence>
<proteinExistence type="inferred from homology"/>
<sequence>MLLMDGDWAEGCAITGGLKLPNLTTLLLRGEMQNFCPEEWSIPSLLHLHLDIFGLVLGPGATDLLSRILGCWGLHLRTLTISCESDLRMPNSFWSLVPRVREVQLPFIWTLDPPVGHPLRVVRLSESLMAFAEDFSEIEPRLPLQGAIEDDRKSSIRRIALHESWHNALLFHPQLDWDIYTRLERYCSERRWRFTDRFGSTLSDYILRLIASVALVVPTHRTMDAIRVPKVTDVQIYRPGSGARARANGTVHLTAHHLIYTYSTSKSTSADGEADEEEMWVPYPLINQLTRLPQTLQGLSPLAFRTRTFEAFTLFFPRDTDATQVFDTVRELTVVASVTHLYAFFNEPDFPISPDGNNGWKLYDAQEEFTRMGFAPTYPAKLVVPARIGDATLTYAGKYRSKARIPTLSYLHWSNFGSITRCSQPLVGITQNRSIQDEKLVEAIFQSHLSAEPSKDSPMIYGATCTNVIIDARPTANAMANVAQGGGSENMDHYKGGTGTGFGVTKKAYLGIENIHVVRDSLNKVVEALREADGAAEPTLDGAAFLDATGADSLGLVDRHALRRSGWLRHLSSILQGTLIVVRTVHIASSHVLVHCSDGWDRTAQITALAQLCLDPYYRTIRGFMVLIEKEWCSFGHKFLDRCGHLSSERFFIGGSSAAERAAEAGDEGGGGGAGAFIAGFRDRISNPSHIKEMSPVFHQFLECVRNIQRQFPDRFEYNELFLRNIHRQLYACEYGTFLFNCERERKVSLDGASSWSGIQKTKSVWEWFLSEGNMKGDRWLNQTYNKSLDDVKNGAGDMGVLIPSAKDVRFWNELYGKTDEEMNGKVVAPQPDPEFKVVEEEKDDTVLVQGVAKAVGSLALGKDGDSSLVSSRNGTPIPAMSLSSSFTGSRPSSALSGLSREQSPAILPVEPSTSPASKTSPTEVRPLAGRQESFRPFNSSTSAFSLRSSPTTQPKSVPPVDSYPSPDPYVKPAANPYSSLYERPAPPPVSSRTNPNAQGYSFGSQSFSTASLADGLAGFANNAGGGMKSIWGRLSSNASAAFSAVQDATKDLRAAGPSGSGSFGGYGGSGSNEPRRESALGWGNDGWGATTSSPLTASPSTWTASQEPATIRPKPRVGTLDGNPWATSAGTKTLEDEWQTNITRPPGNSTFSQHPLEARSSVPIVRPRLDTLRTRGYLPRRHWKPHQG</sequence>
<dbReference type="OrthoDB" id="271628at2759"/>
<feature type="compositionally biased region" description="Polar residues" evidence="4">
    <location>
        <begin position="991"/>
        <end position="1006"/>
    </location>
</feature>
<evidence type="ECO:0000256" key="3">
    <source>
        <dbReference type="PIRSR" id="PIRSR630564-2"/>
    </source>
</evidence>
<dbReference type="GO" id="GO:0005737">
    <property type="term" value="C:cytoplasm"/>
    <property type="evidence" value="ECO:0007669"/>
    <property type="project" value="TreeGrafter"/>
</dbReference>
<dbReference type="GO" id="GO:0016020">
    <property type="term" value="C:membrane"/>
    <property type="evidence" value="ECO:0007669"/>
    <property type="project" value="TreeGrafter"/>
</dbReference>
<name>G4TAW5_SERID</name>
<feature type="region of interest" description="Disordered" evidence="4">
    <location>
        <begin position="1053"/>
        <end position="1160"/>
    </location>
</feature>
<protein>
    <submittedName>
        <fullName evidence="6">Related to myotubularin related protein 1</fullName>
    </submittedName>
</protein>
<dbReference type="PROSITE" id="PS51339">
    <property type="entry name" value="PPASE_MYOTUBULARIN"/>
    <property type="match status" value="1"/>
</dbReference>
<feature type="region of interest" description="Disordered" evidence="4">
    <location>
        <begin position="863"/>
        <end position="1006"/>
    </location>
</feature>
<dbReference type="InterPro" id="IPR030564">
    <property type="entry name" value="Myotubularin"/>
</dbReference>
<dbReference type="InterPro" id="IPR016130">
    <property type="entry name" value="Tyr_Pase_AS"/>
</dbReference>
<keyword evidence="7" id="KW-1185">Reference proteome</keyword>
<dbReference type="FunCoup" id="G4TAW5">
    <property type="interactions" value="172"/>
</dbReference>
<dbReference type="PANTHER" id="PTHR10807:SF128">
    <property type="entry name" value="PHOSPHATIDYLINOSITOL-3,5-BISPHOSPHATE 3-PHOSPHATASE"/>
    <property type="match status" value="1"/>
</dbReference>
<evidence type="ECO:0000313" key="6">
    <source>
        <dbReference type="EMBL" id="CCA68449.1"/>
    </source>
</evidence>
<feature type="compositionally biased region" description="Polar residues" evidence="4">
    <location>
        <begin position="1140"/>
        <end position="1154"/>
    </location>
</feature>
<dbReference type="InterPro" id="IPR010569">
    <property type="entry name" value="Myotubularin-like_Pase_dom"/>
</dbReference>
<dbReference type="InterPro" id="IPR011993">
    <property type="entry name" value="PH-like_dom_sf"/>
</dbReference>
<comment type="caution">
    <text evidence="6">The sequence shown here is derived from an EMBL/GenBank/DDBJ whole genome shotgun (WGS) entry which is preliminary data.</text>
</comment>
<reference evidence="6" key="2">
    <citation type="submission" date="2011-05" db="EMBL/GenBank/DDBJ databases">
        <authorList>
            <person name="MIPS"/>
        </authorList>
    </citation>
    <scope>NUCLEOTIDE SEQUENCE</scope>
    <source>
        <strain evidence="6">DSM 11827</strain>
    </source>
</reference>
<dbReference type="AlphaFoldDB" id="G4TAW5"/>
<accession>G4TAW5</accession>
<feature type="compositionally biased region" description="Low complexity" evidence="4">
    <location>
        <begin position="912"/>
        <end position="923"/>
    </location>
</feature>
<dbReference type="Gene3D" id="2.30.29.30">
    <property type="entry name" value="Pleckstrin-homology domain (PH domain)/Phosphotyrosine-binding domain (PTB)"/>
    <property type="match status" value="1"/>
</dbReference>
<dbReference type="STRING" id="1109443.G4TAW5"/>
<reference evidence="6" key="1">
    <citation type="journal article" date="2011" name="PLoS Pathog.">
        <title>Endophytic Life Strategies Decoded by Genome and Transcriptome Analyses of the Mutualistic Root Symbiont Piriformospora indica.</title>
        <authorList>
            <person name="Zuccaro A."/>
            <person name="Lahrmann U."/>
            <person name="Guldener U."/>
            <person name="Langen G."/>
            <person name="Pfiffi S."/>
            <person name="Biedenkopf D."/>
            <person name="Wong P."/>
            <person name="Samans B."/>
            <person name="Grimm C."/>
            <person name="Basiewicz M."/>
            <person name="Murat C."/>
            <person name="Martin F."/>
            <person name="Kogel K.H."/>
        </authorList>
    </citation>
    <scope>NUCLEOTIDE SEQUENCE [LARGE SCALE GENOMIC DNA]</scope>
    <source>
        <strain evidence="6">DSM 11827</strain>
    </source>
</reference>
<dbReference type="SUPFAM" id="SSF52799">
    <property type="entry name" value="(Phosphotyrosine protein) phosphatases II"/>
    <property type="match status" value="1"/>
</dbReference>
<dbReference type="GO" id="GO:0004438">
    <property type="term" value="F:phosphatidylinositol-3-phosphate phosphatase activity"/>
    <property type="evidence" value="ECO:0007669"/>
    <property type="project" value="TreeGrafter"/>
</dbReference>
<feature type="compositionally biased region" description="Low complexity" evidence="4">
    <location>
        <begin position="959"/>
        <end position="971"/>
    </location>
</feature>
<evidence type="ECO:0000259" key="5">
    <source>
        <dbReference type="PROSITE" id="PS51339"/>
    </source>
</evidence>
<dbReference type="Proteomes" id="UP000007148">
    <property type="component" value="Unassembled WGS sequence"/>
</dbReference>
<organism evidence="6 7">
    <name type="scientific">Serendipita indica (strain DSM 11827)</name>
    <name type="common">Root endophyte fungus</name>
    <name type="synonym">Piriformospora indica</name>
    <dbReference type="NCBI Taxonomy" id="1109443"/>
    <lineage>
        <taxon>Eukaryota</taxon>
        <taxon>Fungi</taxon>
        <taxon>Dikarya</taxon>
        <taxon>Basidiomycota</taxon>
        <taxon>Agaricomycotina</taxon>
        <taxon>Agaricomycetes</taxon>
        <taxon>Sebacinales</taxon>
        <taxon>Serendipitaceae</taxon>
        <taxon>Serendipita</taxon>
    </lineage>
</organism>
<feature type="domain" description="Myotubularin phosphatase" evidence="5">
    <location>
        <begin position="338"/>
        <end position="816"/>
    </location>
</feature>
<dbReference type="PROSITE" id="PS00383">
    <property type="entry name" value="TYR_PHOSPHATASE_1"/>
    <property type="match status" value="1"/>
</dbReference>
<dbReference type="GO" id="GO:0046856">
    <property type="term" value="P:phosphatidylinositol dephosphorylation"/>
    <property type="evidence" value="ECO:0007669"/>
    <property type="project" value="TreeGrafter"/>
</dbReference>
<dbReference type="CDD" id="cd17666">
    <property type="entry name" value="PTP-MTM-like_fungal"/>
    <property type="match status" value="1"/>
</dbReference>
<evidence type="ECO:0000256" key="4">
    <source>
        <dbReference type="SAM" id="MobiDB-lite"/>
    </source>
</evidence>
<evidence type="ECO:0000256" key="1">
    <source>
        <dbReference type="ARBA" id="ARBA00007471"/>
    </source>
</evidence>
<dbReference type="InterPro" id="IPR029021">
    <property type="entry name" value="Prot-tyrosine_phosphatase-like"/>
</dbReference>
<dbReference type="HOGENOM" id="CLU_001839_0_0_1"/>
<dbReference type="eggNOG" id="KOG1089">
    <property type="taxonomic scope" value="Eukaryota"/>
</dbReference>
<dbReference type="PANTHER" id="PTHR10807">
    <property type="entry name" value="MYOTUBULARIN-RELATED"/>
    <property type="match status" value="1"/>
</dbReference>
<feature type="compositionally biased region" description="Low complexity" evidence="4">
    <location>
        <begin position="1090"/>
        <end position="1106"/>
    </location>
</feature>
<dbReference type="Pfam" id="PF21098">
    <property type="entry name" value="PH-GRAM_MTMR6-like"/>
    <property type="match status" value="1"/>
</dbReference>
<feature type="binding site" evidence="3">
    <location>
        <begin position="596"/>
        <end position="602"/>
    </location>
    <ligand>
        <name>substrate</name>
    </ligand>
</feature>
<comment type="similarity">
    <text evidence="1">Belongs to the protein-tyrosine phosphatase family. Non-receptor class myotubularin subfamily.</text>
</comment>
<feature type="compositionally biased region" description="Polar residues" evidence="4">
    <location>
        <begin position="937"/>
        <end position="956"/>
    </location>
</feature>
<feature type="compositionally biased region" description="Gly residues" evidence="4">
    <location>
        <begin position="1059"/>
        <end position="1071"/>
    </location>
</feature>
<feature type="active site" description="Phosphocysteine intermediate" evidence="2">
    <location>
        <position position="596"/>
    </location>
</feature>
<feature type="binding site" evidence="3">
    <location>
        <begin position="514"/>
        <end position="515"/>
    </location>
    <ligand>
        <name>substrate</name>
    </ligand>
</feature>